<accession>A0A9D4LLE7</accession>
<gene>
    <name evidence="1" type="ORF">DPMN_023823</name>
</gene>
<evidence type="ECO:0000313" key="2">
    <source>
        <dbReference type="Proteomes" id="UP000828390"/>
    </source>
</evidence>
<dbReference type="Proteomes" id="UP000828390">
    <property type="component" value="Unassembled WGS sequence"/>
</dbReference>
<proteinExistence type="predicted"/>
<reference evidence="1" key="2">
    <citation type="submission" date="2020-11" db="EMBL/GenBank/DDBJ databases">
        <authorList>
            <person name="McCartney M.A."/>
            <person name="Auch B."/>
            <person name="Kono T."/>
            <person name="Mallez S."/>
            <person name="Becker A."/>
            <person name="Gohl D.M."/>
            <person name="Silverstein K.A.T."/>
            <person name="Koren S."/>
            <person name="Bechman K.B."/>
            <person name="Herman A."/>
            <person name="Abrahante J.E."/>
            <person name="Garbe J."/>
        </authorList>
    </citation>
    <scope>NUCLEOTIDE SEQUENCE</scope>
    <source>
        <strain evidence="1">Duluth1</strain>
        <tissue evidence="1">Whole animal</tissue>
    </source>
</reference>
<dbReference type="EMBL" id="JAIWYP010000002">
    <property type="protein sequence ID" value="KAH3860900.1"/>
    <property type="molecule type" value="Genomic_DNA"/>
</dbReference>
<sequence>MVARWYDLSHKDVTMEPGLTLCNSVGLSSDSKSQNGCRFARMLEVDYHDTESGLLWLFLQNMFMFTR</sequence>
<keyword evidence="2" id="KW-1185">Reference proteome</keyword>
<name>A0A9D4LLE7_DREPO</name>
<dbReference type="AlphaFoldDB" id="A0A9D4LLE7"/>
<organism evidence="1 2">
    <name type="scientific">Dreissena polymorpha</name>
    <name type="common">Zebra mussel</name>
    <name type="synonym">Mytilus polymorpha</name>
    <dbReference type="NCBI Taxonomy" id="45954"/>
    <lineage>
        <taxon>Eukaryota</taxon>
        <taxon>Metazoa</taxon>
        <taxon>Spiralia</taxon>
        <taxon>Lophotrochozoa</taxon>
        <taxon>Mollusca</taxon>
        <taxon>Bivalvia</taxon>
        <taxon>Autobranchia</taxon>
        <taxon>Heteroconchia</taxon>
        <taxon>Euheterodonta</taxon>
        <taxon>Imparidentia</taxon>
        <taxon>Neoheterodontei</taxon>
        <taxon>Myida</taxon>
        <taxon>Dreissenoidea</taxon>
        <taxon>Dreissenidae</taxon>
        <taxon>Dreissena</taxon>
    </lineage>
</organism>
<comment type="caution">
    <text evidence="1">The sequence shown here is derived from an EMBL/GenBank/DDBJ whole genome shotgun (WGS) entry which is preliminary data.</text>
</comment>
<evidence type="ECO:0000313" key="1">
    <source>
        <dbReference type="EMBL" id="KAH3860900.1"/>
    </source>
</evidence>
<reference evidence="1" key="1">
    <citation type="journal article" date="2019" name="bioRxiv">
        <title>The Genome of the Zebra Mussel, Dreissena polymorpha: A Resource for Invasive Species Research.</title>
        <authorList>
            <person name="McCartney M.A."/>
            <person name="Auch B."/>
            <person name="Kono T."/>
            <person name="Mallez S."/>
            <person name="Zhang Y."/>
            <person name="Obille A."/>
            <person name="Becker A."/>
            <person name="Abrahante J.E."/>
            <person name="Garbe J."/>
            <person name="Badalamenti J.P."/>
            <person name="Herman A."/>
            <person name="Mangelson H."/>
            <person name="Liachko I."/>
            <person name="Sullivan S."/>
            <person name="Sone E.D."/>
            <person name="Koren S."/>
            <person name="Silverstein K.A.T."/>
            <person name="Beckman K.B."/>
            <person name="Gohl D.M."/>
        </authorList>
    </citation>
    <scope>NUCLEOTIDE SEQUENCE</scope>
    <source>
        <strain evidence="1">Duluth1</strain>
        <tissue evidence="1">Whole animal</tissue>
    </source>
</reference>
<protein>
    <submittedName>
        <fullName evidence="1">Uncharacterized protein</fullName>
    </submittedName>
</protein>